<protein>
    <submittedName>
        <fullName evidence="1">Uncharacterized protein</fullName>
    </submittedName>
</protein>
<dbReference type="Proteomes" id="UP000799779">
    <property type="component" value="Unassembled WGS sequence"/>
</dbReference>
<dbReference type="AlphaFoldDB" id="A0A6A5VYD8"/>
<reference evidence="1" key="1">
    <citation type="journal article" date="2020" name="Stud. Mycol.">
        <title>101 Dothideomycetes genomes: a test case for predicting lifestyles and emergence of pathogens.</title>
        <authorList>
            <person name="Haridas S."/>
            <person name="Albert R."/>
            <person name="Binder M."/>
            <person name="Bloem J."/>
            <person name="Labutti K."/>
            <person name="Salamov A."/>
            <person name="Andreopoulos B."/>
            <person name="Baker S."/>
            <person name="Barry K."/>
            <person name="Bills G."/>
            <person name="Bluhm B."/>
            <person name="Cannon C."/>
            <person name="Castanera R."/>
            <person name="Culley D."/>
            <person name="Daum C."/>
            <person name="Ezra D."/>
            <person name="Gonzalez J."/>
            <person name="Henrissat B."/>
            <person name="Kuo A."/>
            <person name="Liang C."/>
            <person name="Lipzen A."/>
            <person name="Lutzoni F."/>
            <person name="Magnuson J."/>
            <person name="Mondo S."/>
            <person name="Nolan M."/>
            <person name="Ohm R."/>
            <person name="Pangilinan J."/>
            <person name="Park H.-J."/>
            <person name="Ramirez L."/>
            <person name="Alfaro M."/>
            <person name="Sun H."/>
            <person name="Tritt A."/>
            <person name="Yoshinaga Y."/>
            <person name="Zwiers L.-H."/>
            <person name="Turgeon B."/>
            <person name="Goodwin S."/>
            <person name="Spatafora J."/>
            <person name="Crous P."/>
            <person name="Grigoriev I."/>
        </authorList>
    </citation>
    <scope>NUCLEOTIDE SEQUENCE</scope>
    <source>
        <strain evidence="1">CBS 123094</strain>
    </source>
</reference>
<proteinExistence type="predicted"/>
<accession>A0A6A5VYD8</accession>
<gene>
    <name evidence="1" type="ORF">P154DRAFT_527613</name>
</gene>
<organism evidence="1 2">
    <name type="scientific">Amniculicola lignicola CBS 123094</name>
    <dbReference type="NCBI Taxonomy" id="1392246"/>
    <lineage>
        <taxon>Eukaryota</taxon>
        <taxon>Fungi</taxon>
        <taxon>Dikarya</taxon>
        <taxon>Ascomycota</taxon>
        <taxon>Pezizomycotina</taxon>
        <taxon>Dothideomycetes</taxon>
        <taxon>Pleosporomycetidae</taxon>
        <taxon>Pleosporales</taxon>
        <taxon>Amniculicolaceae</taxon>
        <taxon>Amniculicola</taxon>
    </lineage>
</organism>
<evidence type="ECO:0000313" key="2">
    <source>
        <dbReference type="Proteomes" id="UP000799779"/>
    </source>
</evidence>
<keyword evidence="2" id="KW-1185">Reference proteome</keyword>
<sequence length="79" mass="9003">MYEERLSLLHCQGQHFFTYGGTFGIELWEKGCVKRYPFAYNELRTQGLILPPCPIRGGKVLYGLKSRSQTIPTTSKPPP</sequence>
<evidence type="ECO:0000313" key="1">
    <source>
        <dbReference type="EMBL" id="KAF1993679.1"/>
    </source>
</evidence>
<dbReference type="EMBL" id="ML977692">
    <property type="protein sequence ID" value="KAF1993679.1"/>
    <property type="molecule type" value="Genomic_DNA"/>
</dbReference>
<name>A0A6A5VYD8_9PLEO</name>